<feature type="compositionally biased region" description="Basic and acidic residues" evidence="1">
    <location>
        <begin position="135"/>
        <end position="149"/>
    </location>
</feature>
<dbReference type="InParanoid" id="A0A2K1R997"/>
<dbReference type="AlphaFoldDB" id="A0A2K1R997"/>
<dbReference type="SMR" id="A0A2K1R997"/>
<protein>
    <submittedName>
        <fullName evidence="2">Uncharacterized protein</fullName>
    </submittedName>
</protein>
<feature type="compositionally biased region" description="Basic and acidic residues" evidence="1">
    <location>
        <begin position="655"/>
        <end position="668"/>
    </location>
</feature>
<name>A0A2K1R997_POPTR</name>
<dbReference type="Gramene" id="Potri.019G046801.1.v4.1">
    <property type="protein sequence ID" value="Potri.019G046801.1.v4.1"/>
    <property type="gene ID" value="Potri.019G046801.v4.1"/>
</dbReference>
<organism evidence="2">
    <name type="scientific">Populus trichocarpa</name>
    <name type="common">Western balsam poplar</name>
    <name type="synonym">Populus balsamifera subsp. trichocarpa</name>
    <dbReference type="NCBI Taxonomy" id="3694"/>
    <lineage>
        <taxon>Eukaryota</taxon>
        <taxon>Viridiplantae</taxon>
        <taxon>Streptophyta</taxon>
        <taxon>Embryophyta</taxon>
        <taxon>Tracheophyta</taxon>
        <taxon>Spermatophyta</taxon>
        <taxon>Magnoliopsida</taxon>
        <taxon>eudicotyledons</taxon>
        <taxon>Gunneridae</taxon>
        <taxon>Pentapetalae</taxon>
        <taxon>rosids</taxon>
        <taxon>fabids</taxon>
        <taxon>Malpighiales</taxon>
        <taxon>Salicaceae</taxon>
        <taxon>Saliceae</taxon>
        <taxon>Populus</taxon>
    </lineage>
</organism>
<gene>
    <name evidence="2" type="ORF">POPTR_T031700</name>
</gene>
<accession>A0A2K1R997</accession>
<evidence type="ECO:0000313" key="2">
    <source>
        <dbReference type="EMBL" id="PNS23856.1"/>
    </source>
</evidence>
<dbReference type="FunCoup" id="A0A2K1R997">
    <property type="interactions" value="253"/>
</dbReference>
<feature type="region of interest" description="Disordered" evidence="1">
    <location>
        <begin position="649"/>
        <end position="668"/>
    </location>
</feature>
<dbReference type="PANTHER" id="PTHR33621">
    <property type="entry name" value="ASPARTIC/GLUTAMIC ACID-RICH PROTEIN"/>
    <property type="match status" value="1"/>
</dbReference>
<feature type="region of interest" description="Disordered" evidence="1">
    <location>
        <begin position="43"/>
        <end position="74"/>
    </location>
</feature>
<feature type="region of interest" description="Disordered" evidence="1">
    <location>
        <begin position="131"/>
        <end position="186"/>
    </location>
</feature>
<dbReference type="PANTHER" id="PTHR33621:SF2">
    <property type="entry name" value="RIBOSOMAL L1 DOMAIN-CONTAINING PROTEIN"/>
    <property type="match status" value="1"/>
</dbReference>
<sequence>MDFHSLSRKELQDLCKKNKIPANMTNIAMADALKVLDKVEGREEFTNVPEPDPQQSPEKAISGSPEVPQTSVRTLTRRKPLRIEPESSKPLTRTRCTTRGTVVGEGDQENKTANLSETPIMLARRIRTSTASARHKMESKSMESVENQEKNNVPKTPAARSSRRRAPAVSARGKLEAQNEEKSVQRVYSTRHSVRLLEKGMEGLGLKEKERVRPLKMDGLCWEIEDVETKDETGDDLLTKSEKSFKKTIDAEAVACQNLDHLPEERREIKREIQEESNNDEYEVEDCNAKQEIGQKGVYSEVVSLDNESEMNNELEENDMRNDYEMDRYNPKSEGLNGQDESNPIIVERSEKALPATQELIYNNDSPTVVSEFVEDKRHDNNDLQSNFAIVGESVSNQSDEAKENGNAERVLEDASNQMSESIHETESLQSLIGSFSTNHFVTGNLVAPSKDISVEYNDEALVEIDVMEAGELDLISHECHPSWVSRETPGSINQITSSCTLASDNASSEIPLHKVHEHSSSETSIHITVMSPEKFALAAAPAVGSPTSKREIYQPWVAGGAMSGQTTCLLPFAADTLQGQFPRPSELTPRKSYASEINKESIDDNGKKVEPKKENAYNKTIDEKISDELSLRQLRKMMREKLQIANNKYSGEYNDTKDKTGPDTLPHERIVSRMLNQRTEQI</sequence>
<dbReference type="OrthoDB" id="1916794at2759"/>
<evidence type="ECO:0000256" key="1">
    <source>
        <dbReference type="SAM" id="MobiDB-lite"/>
    </source>
</evidence>
<proteinExistence type="predicted"/>
<dbReference type="EMBL" id="KZ623351">
    <property type="protein sequence ID" value="PNS23856.1"/>
    <property type="molecule type" value="Genomic_DNA"/>
</dbReference>
<reference evidence="2" key="2">
    <citation type="submission" date="2017-07" db="EMBL/GenBank/DDBJ databases">
        <title>WGS assembly of Populus trichocarpa.</title>
        <authorList>
            <person name="Tuskan G."/>
            <person name="Difazio S."/>
            <person name="Jansson S."/>
            <person name="Bohlmann J."/>
            <person name="Grigoriev I."/>
            <person name="Hellsten U."/>
            <person name="Putnam N."/>
            <person name="Ralph S."/>
            <person name="Rombauts S."/>
            <person name="Salamov A."/>
            <person name="Schein J."/>
            <person name="Sterck L."/>
            <person name="Aerts A."/>
            <person name="Bhalerao R."/>
            <person name="Bhalerao R."/>
            <person name="Blaudez D."/>
            <person name="Boerjan W."/>
            <person name="Brun A."/>
            <person name="Brunner A."/>
            <person name="Busov V."/>
            <person name="Campbell M."/>
            <person name="Carlson J."/>
            <person name="Chalot M."/>
            <person name="Chapman J."/>
            <person name="Chen G."/>
            <person name="Cooper D."/>
            <person name="Coutinho P."/>
            <person name="Couturier J."/>
            <person name="Covert S."/>
            <person name="Cronk Q."/>
            <person name="Cunningham R."/>
            <person name="Davis J."/>
            <person name="Degroeve S."/>
            <person name="Dejardin A."/>
            <person name="Depamphilis C."/>
            <person name="Detter J."/>
            <person name="Dirks B."/>
            <person name="Dubchak I."/>
            <person name="Duplessis S."/>
            <person name="Ehlting J."/>
            <person name="Ellis B."/>
            <person name="Gendler K."/>
            <person name="Goodstein D."/>
            <person name="Gribskov M."/>
            <person name="Grimwood J."/>
            <person name="Groover A."/>
            <person name="Gunter L."/>
            <person name="Hamberger B."/>
            <person name="Heinze B."/>
            <person name="Helariutta Y."/>
            <person name="Henrissat B."/>
            <person name="Holligan D."/>
            <person name="Holt R."/>
            <person name="Huang W."/>
            <person name="Islam-Faridi N."/>
            <person name="Jones S."/>
            <person name="Jones-Rhoades M."/>
            <person name="Jorgensen R."/>
            <person name="Joshi C."/>
            <person name="Kangasjarvi J."/>
            <person name="Karlsson J."/>
            <person name="Kelleher C."/>
            <person name="Kirkpatrick R."/>
            <person name="Kirst M."/>
            <person name="Kohler A."/>
            <person name="Kalluri U."/>
            <person name="Larimer F."/>
            <person name="Leebens-Mack J."/>
            <person name="Leple J."/>
            <person name="Locascio P."/>
            <person name="Lou Y."/>
            <person name="Lucas S."/>
            <person name="Martin F."/>
            <person name="Montanini B."/>
            <person name="Napoli C."/>
            <person name="Nelson D."/>
            <person name="Nelson C."/>
            <person name="Nieminen K."/>
            <person name="Nilsson O."/>
            <person name="Pereda V."/>
            <person name="Peter G."/>
            <person name="Philippe R."/>
            <person name="Pilate G."/>
            <person name="Poliakov A."/>
            <person name="Razumovskaya J."/>
            <person name="Richardson P."/>
            <person name="Rinaldi C."/>
            <person name="Ritland K."/>
            <person name="Rouze P."/>
            <person name="Ryaboy D."/>
            <person name="Schmutz J."/>
            <person name="Schrader J."/>
            <person name="Segerman B."/>
            <person name="Shin H."/>
            <person name="Siddiqui A."/>
            <person name="Sterky F."/>
            <person name="Terry A."/>
            <person name="Tsai C."/>
            <person name="Uberbacher E."/>
            <person name="Unneberg P."/>
            <person name="Vahala J."/>
            <person name="Wall K."/>
            <person name="Wessler S."/>
            <person name="Yang G."/>
            <person name="Yin T."/>
            <person name="Douglas C."/>
            <person name="Marra M."/>
            <person name="Sandberg G."/>
            <person name="Van De Peer Y."/>
            <person name="Rokhsar D."/>
        </authorList>
    </citation>
    <scope>NUCLEOTIDE SEQUENCE</scope>
    <source>
        <strain evidence="2">Nisqually-1</strain>
    </source>
</reference>
<feature type="compositionally biased region" description="Basic and acidic residues" evidence="1">
    <location>
        <begin position="173"/>
        <end position="184"/>
    </location>
</feature>
<reference evidence="2" key="1">
    <citation type="journal article" date="2006" name="Science">
        <title>The genome of black cottonwood, Populus trichocarpa (Torr. &amp; Gray).</title>
        <authorList>
            <person name="Tuskan G.A."/>
            <person name="Difazio S."/>
            <person name="Jansson S."/>
            <person name="Bohlmann J."/>
            <person name="Grigoriev I."/>
            <person name="Hellsten U."/>
            <person name="Putnam N."/>
            <person name="Ralph S."/>
            <person name="Rombauts S."/>
            <person name="Salamov A."/>
            <person name="Schein J."/>
            <person name="Sterck L."/>
            <person name="Aerts A."/>
            <person name="Bhalerao R.R."/>
            <person name="Bhalerao R.P."/>
            <person name="Blaudez D."/>
            <person name="Boerjan W."/>
            <person name="Brun A."/>
            <person name="Brunner A."/>
            <person name="Busov V."/>
            <person name="Campbell M."/>
            <person name="Carlson J."/>
            <person name="Chalot M."/>
            <person name="Chapman J."/>
            <person name="Chen G.L."/>
            <person name="Cooper D."/>
            <person name="Coutinho P.M."/>
            <person name="Couturier J."/>
            <person name="Covert S."/>
            <person name="Cronk Q."/>
            <person name="Cunningham R."/>
            <person name="Davis J."/>
            <person name="Degroeve S."/>
            <person name="Dejardin A."/>
            <person name="Depamphilis C."/>
            <person name="Detter J."/>
            <person name="Dirks B."/>
            <person name="Dubchak I."/>
            <person name="Duplessis S."/>
            <person name="Ehlting J."/>
            <person name="Ellis B."/>
            <person name="Gendler K."/>
            <person name="Goodstein D."/>
            <person name="Gribskov M."/>
            <person name="Grimwood J."/>
            <person name="Groover A."/>
            <person name="Gunter L."/>
            <person name="Hamberger B."/>
            <person name="Heinze B."/>
            <person name="Helariutta Y."/>
            <person name="Henrissat B."/>
            <person name="Holligan D."/>
            <person name="Holt R."/>
            <person name="Huang W."/>
            <person name="Islam-Faridi N."/>
            <person name="Jones S."/>
            <person name="Jones-Rhoades M."/>
            <person name="Jorgensen R."/>
            <person name="Joshi C."/>
            <person name="Kangasjarvi J."/>
            <person name="Karlsson J."/>
            <person name="Kelleher C."/>
            <person name="Kirkpatrick R."/>
            <person name="Kirst M."/>
            <person name="Kohler A."/>
            <person name="Kalluri U."/>
            <person name="Larimer F."/>
            <person name="Leebens-Mack J."/>
            <person name="Leple J.C."/>
            <person name="Locascio P."/>
            <person name="Lou Y."/>
            <person name="Lucas S."/>
            <person name="Martin F."/>
            <person name="Montanini B."/>
            <person name="Napoli C."/>
            <person name="Nelson D.R."/>
            <person name="Nelson C."/>
            <person name="Nieminen K."/>
            <person name="Nilsson O."/>
            <person name="Pereda V."/>
            <person name="Peter G."/>
            <person name="Philippe R."/>
            <person name="Pilate G."/>
            <person name="Poliakov A."/>
            <person name="Razumovskaya J."/>
            <person name="Richardson P."/>
            <person name="Rinaldi C."/>
            <person name="Ritland K."/>
            <person name="Rouze P."/>
            <person name="Ryaboy D."/>
            <person name="Schmutz J."/>
            <person name="Schrader J."/>
            <person name="Segerman B."/>
            <person name="Shin H."/>
            <person name="Siddiqui A."/>
            <person name="Sterky F."/>
            <person name="Terry A."/>
            <person name="Tsai C.J."/>
            <person name="Uberbacher E."/>
            <person name="Unneberg P."/>
            <person name="Vahala J."/>
            <person name="Wall K."/>
            <person name="Wessler S."/>
            <person name="Yang G."/>
            <person name="Yin T."/>
            <person name="Douglas C."/>
            <person name="Marra M."/>
            <person name="Sandberg G."/>
            <person name="Van de Peer Y."/>
            <person name="Rokhsar D."/>
        </authorList>
    </citation>
    <scope>NUCLEOTIDE SEQUENCE [LARGE SCALE GENOMIC DNA]</scope>
    <source>
        <strain evidence="2">Nisqually-1</strain>
    </source>
</reference>